<evidence type="ECO:0000256" key="4">
    <source>
        <dbReference type="ARBA" id="ARBA00016387"/>
    </source>
</evidence>
<evidence type="ECO:0000256" key="11">
    <source>
        <dbReference type="ARBA" id="ARBA00023004"/>
    </source>
</evidence>
<evidence type="ECO:0000256" key="14">
    <source>
        <dbReference type="ARBA" id="ARBA00023235"/>
    </source>
</evidence>
<dbReference type="Proteomes" id="UP001412239">
    <property type="component" value="Unassembled WGS sequence"/>
</dbReference>
<dbReference type="GO" id="GO:0005634">
    <property type="term" value="C:nucleus"/>
    <property type="evidence" value="ECO:0007669"/>
    <property type="project" value="UniProtKB-SubCell"/>
</dbReference>
<evidence type="ECO:0000256" key="15">
    <source>
        <dbReference type="ARBA" id="ARBA00023242"/>
    </source>
</evidence>
<keyword evidence="26" id="KW-1185">Reference proteome</keyword>
<dbReference type="EMBL" id="LN891048">
    <property type="protein sequence ID" value="CUS10396.1"/>
    <property type="molecule type" value="Genomic_DNA"/>
</dbReference>
<evidence type="ECO:0000313" key="25">
    <source>
        <dbReference type="EMBL" id="CUS10396.1"/>
    </source>
</evidence>
<evidence type="ECO:0000256" key="13">
    <source>
        <dbReference type="ARBA" id="ARBA00023125"/>
    </source>
</evidence>
<evidence type="ECO:0000256" key="8">
    <source>
        <dbReference type="ARBA" id="ARBA00022801"/>
    </source>
</evidence>
<comment type="function">
    <text evidence="21">ATP-dependent DNA helicase important for chromosome transmission and normal cell cycle progression in G(2)/M. May have a role in changing DNA topology to allow the loading of proteins involved in maintaining sister chromatid cohesion in the vicinity of the centromeres. Has a specific role in chromosome segregation during meiosis II.</text>
</comment>
<evidence type="ECO:0000256" key="18">
    <source>
        <dbReference type="ARBA" id="ARBA00044969"/>
    </source>
</evidence>
<keyword evidence="12" id="KW-0411">Iron-sulfur</keyword>
<proteinExistence type="inferred from homology"/>
<evidence type="ECO:0000256" key="3">
    <source>
        <dbReference type="ARBA" id="ARBA00008435"/>
    </source>
</evidence>
<accession>A0A292PS86</accession>
<evidence type="ECO:0000256" key="2">
    <source>
        <dbReference type="ARBA" id="ARBA00004123"/>
    </source>
</evidence>
<dbReference type="InterPro" id="IPR010614">
    <property type="entry name" value="RAD3-like_helicase_DEAD"/>
</dbReference>
<evidence type="ECO:0000256" key="1">
    <source>
        <dbReference type="ARBA" id="ARBA00001966"/>
    </source>
</evidence>
<keyword evidence="10" id="KW-0067">ATP-binding</keyword>
<keyword evidence="11" id="KW-0408">Iron</keyword>
<dbReference type="InterPro" id="IPR013020">
    <property type="entry name" value="Rad3/Chl1-like"/>
</dbReference>
<sequence length="897" mass="100507">MPSTRLLRMDVLAFSNRQLGKSLSLICSALTWLREHKSKSLESQLKEDEKDDGAPDWVKQFARDEKKQKLLQEKADMEARLARIREKEKREKQLANRCSDPKTKRRVYHFCLVYQYTKGEVAVEVDGDDDEAQFYLEDYESGDEDGGAKGSSGGDTLSPTVVALMKKLGLPTGKETKDEESELPDETKIFYCSRTHSQLTQFINELRRVKIPPPFPDEGDSGLEEEVKHLSLGSRKNLCINPKVTKLGNPTAINERCLELQRSGASESRCEFLPGKEDQVVVRDFRDHTLAKIRDIEDLASLGKKMGVCPYYASRPTIKPSEIVTLPYPLLLQKSARDALDLSLKGHVVIIDEAHNLMNAISSIYSITVSLSQLQRSQAQLDIYLAKFKNRLKGKNKVYVMQTVRIIASLASYLEGISKKSKEGVISPGDLAVQGIDQVNFYKLQTYLNESKLARKVEGYAVHKEANEQEKSKLTNKPGGAKVLQPTTTIPVLTHIQGFLLALTNPSAEGKIFHGKTEDKNDPCLRYMLLDPAHHFQEIVEEARAVILAGGTMEPMSDYINHLFPYLPKEKIRTLSCGHVIPEENLTALPITKGPGGREFEFTFEKRMQPAMIEELGRAIVNLCQVIPHGVVCFFPSYAYLEFVASQWRKKPTSSSNTVAKSLWERLEDRKTVFRESSEGSSVEEVLREYAQAIDSGKGGLLLSVVGGKMSEGINFNDNLGRGIIMVGLPFPNSNTAEWQAKLEHVEKVARDSHCGVPTDLPSSPPSETAVRNAFAKAAGREFYENACMRAVNQSIGRAIRHREDYAVIALIDRRYSTERIASKLPKWIQNGFVRGPVDKVFGEVMAITGKFFRAKNAQRNIGEHERLNAADEISLHWPFDLGAVRMARFNTDAIPA</sequence>
<dbReference type="FunFam" id="3.40.50.300:FF:002774">
    <property type="entry name" value="ATP-dependent DNA helicase chl1"/>
    <property type="match status" value="1"/>
</dbReference>
<dbReference type="AlphaFoldDB" id="A0A292PS86"/>
<reference evidence="25" key="1">
    <citation type="submission" date="2015-10" db="EMBL/GenBank/DDBJ databases">
        <authorList>
            <person name="Regsiter A."/>
            <person name="william w."/>
        </authorList>
    </citation>
    <scope>NUCLEOTIDE SEQUENCE</scope>
    <source>
        <strain evidence="25">Montdore</strain>
    </source>
</reference>
<name>A0A292PS86_9PEZI</name>
<dbReference type="Pfam" id="PF06733">
    <property type="entry name" value="DEAD_2"/>
    <property type="match status" value="1"/>
</dbReference>
<evidence type="ECO:0000256" key="16">
    <source>
        <dbReference type="ARBA" id="ARBA00023306"/>
    </source>
</evidence>
<dbReference type="InterPro" id="IPR027417">
    <property type="entry name" value="P-loop_NTPase"/>
</dbReference>
<evidence type="ECO:0000259" key="24">
    <source>
        <dbReference type="PROSITE" id="PS51193"/>
    </source>
</evidence>
<dbReference type="EC" id="5.6.2.3" evidence="18"/>
<keyword evidence="15" id="KW-0539">Nucleus</keyword>
<organism evidence="25 26">
    <name type="scientific">Tuber aestivum</name>
    <name type="common">summer truffle</name>
    <dbReference type="NCBI Taxonomy" id="59557"/>
    <lineage>
        <taxon>Eukaryota</taxon>
        <taxon>Fungi</taxon>
        <taxon>Dikarya</taxon>
        <taxon>Ascomycota</taxon>
        <taxon>Pezizomycotina</taxon>
        <taxon>Pezizomycetes</taxon>
        <taxon>Pezizales</taxon>
        <taxon>Tuberaceae</taxon>
        <taxon>Tuber</taxon>
    </lineage>
</organism>
<evidence type="ECO:0000313" key="26">
    <source>
        <dbReference type="Proteomes" id="UP001412239"/>
    </source>
</evidence>
<dbReference type="InterPro" id="IPR014013">
    <property type="entry name" value="Helic_SF1/SF2_ATP-bd_DinG/Rad3"/>
</dbReference>
<evidence type="ECO:0000256" key="5">
    <source>
        <dbReference type="ARBA" id="ARBA00017386"/>
    </source>
</evidence>
<evidence type="ECO:0000256" key="7">
    <source>
        <dbReference type="ARBA" id="ARBA00022741"/>
    </source>
</evidence>
<gene>
    <name evidence="25" type="ORF">GSTUAT00005477001</name>
</gene>
<keyword evidence="16" id="KW-0131">Cell cycle</keyword>
<dbReference type="GO" id="GO:0034085">
    <property type="term" value="P:establishment of sister chromatid cohesion"/>
    <property type="evidence" value="ECO:0007669"/>
    <property type="project" value="TreeGrafter"/>
</dbReference>
<dbReference type="CDD" id="cd18788">
    <property type="entry name" value="SF2_C_XPD"/>
    <property type="match status" value="1"/>
</dbReference>
<evidence type="ECO:0000256" key="9">
    <source>
        <dbReference type="ARBA" id="ARBA00022806"/>
    </source>
</evidence>
<dbReference type="GO" id="GO:0043139">
    <property type="term" value="F:5'-3' DNA helicase activity"/>
    <property type="evidence" value="ECO:0007669"/>
    <property type="project" value="UniProtKB-EC"/>
</dbReference>
<protein>
    <recommendedName>
        <fullName evidence="5">ATP-dependent DNA helicase CHL1</fullName>
        <ecNumber evidence="18">5.6.2.3</ecNumber>
    </recommendedName>
    <alternativeName>
        <fullName evidence="4">ATP-dependent DNA helicase chl1</fullName>
    </alternativeName>
    <alternativeName>
        <fullName evidence="17">Chromosome loss protein 1</fullName>
    </alternativeName>
    <alternativeName>
        <fullName evidence="19 20">DNA 5'-3' helicase CHL1</fullName>
    </alternativeName>
</protein>
<comment type="cofactor">
    <cofactor evidence="1">
        <name>[4Fe-4S] cluster</name>
        <dbReference type="ChEBI" id="CHEBI:49883"/>
    </cofactor>
</comment>
<keyword evidence="14" id="KW-0413">Isomerase</keyword>
<keyword evidence="9" id="KW-0347">Helicase</keyword>
<dbReference type="PANTHER" id="PTHR11472">
    <property type="entry name" value="DNA REPAIR DEAD HELICASE RAD3/XP-D SUBFAMILY MEMBER"/>
    <property type="match status" value="1"/>
</dbReference>
<dbReference type="InterPro" id="IPR006554">
    <property type="entry name" value="Helicase-like_DEXD_c2"/>
</dbReference>
<dbReference type="GO" id="GO:0006139">
    <property type="term" value="P:nucleobase-containing compound metabolic process"/>
    <property type="evidence" value="ECO:0007669"/>
    <property type="project" value="InterPro"/>
</dbReference>
<evidence type="ECO:0000256" key="20">
    <source>
        <dbReference type="ARBA" id="ARBA00045008"/>
    </source>
</evidence>
<dbReference type="Pfam" id="PF13307">
    <property type="entry name" value="Helicase_C_2"/>
    <property type="match status" value="1"/>
</dbReference>
<evidence type="ECO:0000256" key="19">
    <source>
        <dbReference type="ARBA" id="ARBA00044998"/>
    </source>
</evidence>
<dbReference type="PANTHER" id="PTHR11472:SF41">
    <property type="entry name" value="ATP-DEPENDENT DNA HELICASE DDX11-RELATED"/>
    <property type="match status" value="1"/>
</dbReference>
<dbReference type="SMART" id="SM00491">
    <property type="entry name" value="HELICc2"/>
    <property type="match status" value="1"/>
</dbReference>
<evidence type="ECO:0000256" key="12">
    <source>
        <dbReference type="ARBA" id="ARBA00023014"/>
    </source>
</evidence>
<comment type="similarity">
    <text evidence="3">Belongs to the DEAD box helicase family. DEAH subfamily. DDX11/CHL1 sub-subfamily.</text>
</comment>
<keyword evidence="7" id="KW-0547">Nucleotide-binding</keyword>
<dbReference type="GO" id="GO:0005524">
    <property type="term" value="F:ATP binding"/>
    <property type="evidence" value="ECO:0007669"/>
    <property type="project" value="UniProtKB-KW"/>
</dbReference>
<dbReference type="NCBIfam" id="TIGR00604">
    <property type="entry name" value="rad3"/>
    <property type="match status" value="1"/>
</dbReference>
<dbReference type="GO" id="GO:0016818">
    <property type="term" value="F:hydrolase activity, acting on acid anhydrides, in phosphorus-containing anhydrides"/>
    <property type="evidence" value="ECO:0007669"/>
    <property type="project" value="InterPro"/>
</dbReference>
<evidence type="ECO:0000256" key="23">
    <source>
        <dbReference type="SAM" id="Coils"/>
    </source>
</evidence>
<evidence type="ECO:0000256" key="17">
    <source>
        <dbReference type="ARBA" id="ARBA00029709"/>
    </source>
</evidence>
<evidence type="ECO:0000256" key="10">
    <source>
        <dbReference type="ARBA" id="ARBA00022840"/>
    </source>
</evidence>
<dbReference type="InterPro" id="IPR006555">
    <property type="entry name" value="ATP-dep_Helicase_C"/>
</dbReference>
<dbReference type="FunFam" id="3.40.50.300:FF:001372">
    <property type="entry name" value="ATP-dependent DNA helicase chl1"/>
    <property type="match status" value="1"/>
</dbReference>
<keyword evidence="8" id="KW-0378">Hydrolase</keyword>
<feature type="coiled-coil region" evidence="23">
    <location>
        <begin position="67"/>
        <end position="94"/>
    </location>
</feature>
<dbReference type="PROSITE" id="PS51193">
    <property type="entry name" value="HELICASE_ATP_BIND_2"/>
    <property type="match status" value="1"/>
</dbReference>
<comment type="subcellular location">
    <subcellularLocation>
        <location evidence="2">Nucleus</location>
    </subcellularLocation>
</comment>
<dbReference type="SMART" id="SM00488">
    <property type="entry name" value="DEXDc2"/>
    <property type="match status" value="1"/>
</dbReference>
<evidence type="ECO:0000256" key="21">
    <source>
        <dbReference type="ARBA" id="ARBA00045702"/>
    </source>
</evidence>
<dbReference type="InterPro" id="IPR045028">
    <property type="entry name" value="DinG/Rad3-like"/>
</dbReference>
<dbReference type="GO" id="GO:0051536">
    <property type="term" value="F:iron-sulfur cluster binding"/>
    <property type="evidence" value="ECO:0007669"/>
    <property type="project" value="UniProtKB-KW"/>
</dbReference>
<evidence type="ECO:0000256" key="6">
    <source>
        <dbReference type="ARBA" id="ARBA00022723"/>
    </source>
</evidence>
<dbReference type="GO" id="GO:0046872">
    <property type="term" value="F:metal ion binding"/>
    <property type="evidence" value="ECO:0007669"/>
    <property type="project" value="UniProtKB-KW"/>
</dbReference>
<keyword evidence="23" id="KW-0175">Coiled coil</keyword>
<dbReference type="Gene3D" id="3.40.50.300">
    <property type="entry name" value="P-loop containing nucleotide triphosphate hydrolases"/>
    <property type="match status" value="2"/>
</dbReference>
<evidence type="ECO:0000256" key="22">
    <source>
        <dbReference type="ARBA" id="ARBA00048954"/>
    </source>
</evidence>
<feature type="domain" description="Helicase ATP-binding" evidence="24">
    <location>
        <begin position="1"/>
        <end position="404"/>
    </location>
</feature>
<comment type="catalytic activity">
    <reaction evidence="22">
        <text>ATP + H2O = ADP + phosphate + H(+)</text>
        <dbReference type="Rhea" id="RHEA:13065"/>
        <dbReference type="ChEBI" id="CHEBI:15377"/>
        <dbReference type="ChEBI" id="CHEBI:15378"/>
        <dbReference type="ChEBI" id="CHEBI:30616"/>
        <dbReference type="ChEBI" id="CHEBI:43474"/>
        <dbReference type="ChEBI" id="CHEBI:456216"/>
        <dbReference type="EC" id="5.6.2.3"/>
    </reaction>
</comment>
<dbReference type="GO" id="GO:0003677">
    <property type="term" value="F:DNA binding"/>
    <property type="evidence" value="ECO:0007669"/>
    <property type="project" value="UniProtKB-KW"/>
</dbReference>
<keyword evidence="6" id="KW-0479">Metal-binding</keyword>
<keyword evidence="13" id="KW-0238">DNA-binding</keyword>